<accession>A0A1V6PIB1</accession>
<evidence type="ECO:0008006" key="8">
    <source>
        <dbReference type="Google" id="ProtNLM"/>
    </source>
</evidence>
<evidence type="ECO:0000256" key="3">
    <source>
        <dbReference type="ARBA" id="ARBA00023163"/>
    </source>
</evidence>
<feature type="compositionally biased region" description="Basic and acidic residues" evidence="5">
    <location>
        <begin position="355"/>
        <end position="386"/>
    </location>
</feature>
<comment type="caution">
    <text evidence="6">The sequence shown here is derived from an EMBL/GenBank/DDBJ whole genome shotgun (WGS) entry which is preliminary data.</text>
</comment>
<keyword evidence="4" id="KW-0539">Nucleus</keyword>
<feature type="compositionally biased region" description="Polar residues" evidence="5">
    <location>
        <begin position="452"/>
        <end position="462"/>
    </location>
</feature>
<comment type="subcellular location">
    <subcellularLocation>
        <location evidence="1">Nucleus</location>
    </subcellularLocation>
</comment>
<dbReference type="GO" id="GO:0005666">
    <property type="term" value="C:RNA polymerase III complex"/>
    <property type="evidence" value="ECO:0007669"/>
    <property type="project" value="InterPro"/>
</dbReference>
<evidence type="ECO:0000256" key="1">
    <source>
        <dbReference type="ARBA" id="ARBA00004123"/>
    </source>
</evidence>
<dbReference type="AlphaFoldDB" id="A0A1V6PIB1"/>
<dbReference type="EMBL" id="MDYL01000004">
    <property type="protein sequence ID" value="OQD76447.1"/>
    <property type="molecule type" value="Genomic_DNA"/>
</dbReference>
<keyword evidence="2" id="KW-0240">DNA-directed RNA polymerase</keyword>
<feature type="compositionally biased region" description="Gly residues" evidence="5">
    <location>
        <begin position="152"/>
        <end position="175"/>
    </location>
</feature>
<evidence type="ECO:0000256" key="4">
    <source>
        <dbReference type="ARBA" id="ARBA00023242"/>
    </source>
</evidence>
<dbReference type="OMA" id="LQFPPMT"/>
<organism evidence="6 7">
    <name type="scientific">Penicillium decumbens</name>
    <dbReference type="NCBI Taxonomy" id="69771"/>
    <lineage>
        <taxon>Eukaryota</taxon>
        <taxon>Fungi</taxon>
        <taxon>Dikarya</taxon>
        <taxon>Ascomycota</taxon>
        <taxon>Pezizomycotina</taxon>
        <taxon>Eurotiomycetes</taxon>
        <taxon>Eurotiomycetidae</taxon>
        <taxon>Eurotiales</taxon>
        <taxon>Aspergillaceae</taxon>
        <taxon>Penicillium</taxon>
    </lineage>
</organism>
<dbReference type="InterPro" id="IPR007811">
    <property type="entry name" value="RPC4"/>
</dbReference>
<dbReference type="PANTHER" id="PTHR13408:SF0">
    <property type="entry name" value="DNA-DIRECTED RNA POLYMERASE III SUBUNIT RPC4"/>
    <property type="match status" value="1"/>
</dbReference>
<keyword evidence="7" id="KW-1185">Reference proteome</keyword>
<evidence type="ECO:0000313" key="7">
    <source>
        <dbReference type="Proteomes" id="UP000191522"/>
    </source>
</evidence>
<evidence type="ECO:0000256" key="5">
    <source>
        <dbReference type="SAM" id="MobiDB-lite"/>
    </source>
</evidence>
<feature type="compositionally biased region" description="Gly residues" evidence="5">
    <location>
        <begin position="130"/>
        <end position="144"/>
    </location>
</feature>
<feature type="compositionally biased region" description="Basic and acidic residues" evidence="5">
    <location>
        <begin position="98"/>
        <end position="120"/>
    </location>
</feature>
<dbReference type="OrthoDB" id="5836119at2759"/>
<dbReference type="Pfam" id="PF05132">
    <property type="entry name" value="RNA_pol_Rpc4"/>
    <property type="match status" value="1"/>
</dbReference>
<sequence length="595" mass="64507">MPPKAGTRRPAARRTEGSESISTSAAGAESTQTAPESRVPSAQSATTGPSGRPVQRLQSLKTRGGSGSIAPKARPPSALGGEPAKPTLKYKPRNVGRRSKEERDAIEKLEAERYNERLREAAAIQRGRGGRGGRGSFRGRGGPAGMAASGLFGSGMGGARRGRGGGSAGGSGYGGPSRDRTRSVLSGGASRVPMDDDSDEDDSMPRIDINYINELDDDEDFENLPQDIKGKLPFRPKSDGLKPYRVHRIEHEERVVSVNMESSSSRSAELRKEAEAEKAADQNKTTPLAEEVEDETRVKDEPIDDNDAIMVDTVPHAEDDGFLPAQHLRVRRKVPPSPQKPKPKRTEPMELQPEPARDPRELLRTKEEIDEYDRHLEDLNHVRDLLFYEEPETATKETMATEPQTVEATEGGGTTVTQDEGEDDGERDEEDKTTNPKLLGQLFLMQFPPMTPNLTVSGSTSQPAPTPALAPTPAPAAPGQTEVKTEEDVQVVDADTPTNETPKVITAATEWALPAGRAGKLNVHKSGRVTMDWGGISFELDRATAVDFVQEALIVSSPEPDVPGQPPKDESEQRVWSMGQLSGKFTVMPNWDQIL</sequence>
<feature type="compositionally biased region" description="Pro residues" evidence="5">
    <location>
        <begin position="464"/>
        <end position="476"/>
    </location>
</feature>
<feature type="compositionally biased region" description="Basic residues" evidence="5">
    <location>
        <begin position="88"/>
        <end position="97"/>
    </location>
</feature>
<protein>
    <recommendedName>
        <fullName evidence="8">DNA-directed RNA polymerase III RPC4</fullName>
    </recommendedName>
</protein>
<dbReference type="GO" id="GO:0003677">
    <property type="term" value="F:DNA binding"/>
    <property type="evidence" value="ECO:0007669"/>
    <property type="project" value="InterPro"/>
</dbReference>
<evidence type="ECO:0000313" key="6">
    <source>
        <dbReference type="EMBL" id="OQD76447.1"/>
    </source>
</evidence>
<proteinExistence type="predicted"/>
<feature type="compositionally biased region" description="Basic and acidic residues" evidence="5">
    <location>
        <begin position="268"/>
        <end position="281"/>
    </location>
</feature>
<evidence type="ECO:0000256" key="2">
    <source>
        <dbReference type="ARBA" id="ARBA00022478"/>
    </source>
</evidence>
<gene>
    <name evidence="6" type="ORF">PENDEC_c004G01445</name>
</gene>
<keyword evidence="3" id="KW-0804">Transcription</keyword>
<name>A0A1V6PIB1_PENDC</name>
<dbReference type="STRING" id="69771.A0A1V6PIB1"/>
<dbReference type="GO" id="GO:0042797">
    <property type="term" value="P:tRNA transcription by RNA polymerase III"/>
    <property type="evidence" value="ECO:0007669"/>
    <property type="project" value="TreeGrafter"/>
</dbReference>
<feature type="compositionally biased region" description="Basic residues" evidence="5">
    <location>
        <begin position="1"/>
        <end position="12"/>
    </location>
</feature>
<reference evidence="7" key="1">
    <citation type="journal article" date="2017" name="Nat. Microbiol.">
        <title>Global analysis of biosynthetic gene clusters reveals vast potential of secondary metabolite production in Penicillium species.</title>
        <authorList>
            <person name="Nielsen J.C."/>
            <person name="Grijseels S."/>
            <person name="Prigent S."/>
            <person name="Ji B."/>
            <person name="Dainat J."/>
            <person name="Nielsen K.F."/>
            <person name="Frisvad J.C."/>
            <person name="Workman M."/>
            <person name="Nielsen J."/>
        </authorList>
    </citation>
    <scope>NUCLEOTIDE SEQUENCE [LARGE SCALE GENOMIC DNA]</scope>
    <source>
        <strain evidence="7">IBT 11843</strain>
    </source>
</reference>
<feature type="region of interest" description="Disordered" evidence="5">
    <location>
        <begin position="257"/>
        <end position="489"/>
    </location>
</feature>
<feature type="compositionally biased region" description="Polar residues" evidence="5">
    <location>
        <begin position="18"/>
        <end position="49"/>
    </location>
</feature>
<feature type="region of interest" description="Disordered" evidence="5">
    <location>
        <begin position="1"/>
        <end position="241"/>
    </location>
</feature>
<dbReference type="PANTHER" id="PTHR13408">
    <property type="entry name" value="DNA-DIRECTED RNA POLYMERASE III"/>
    <property type="match status" value="1"/>
</dbReference>
<feature type="compositionally biased region" description="Acidic residues" evidence="5">
    <location>
        <begin position="419"/>
        <end position="431"/>
    </location>
</feature>
<dbReference type="Proteomes" id="UP000191522">
    <property type="component" value="Unassembled WGS sequence"/>
</dbReference>